<evidence type="ECO:0000313" key="2">
    <source>
        <dbReference type="EMBL" id="KAG8230626.1"/>
    </source>
</evidence>
<organism evidence="2 3">
    <name type="scientific">Ladona fulva</name>
    <name type="common">Scarce chaser dragonfly</name>
    <name type="synonym">Libellula fulva</name>
    <dbReference type="NCBI Taxonomy" id="123851"/>
    <lineage>
        <taxon>Eukaryota</taxon>
        <taxon>Metazoa</taxon>
        <taxon>Ecdysozoa</taxon>
        <taxon>Arthropoda</taxon>
        <taxon>Hexapoda</taxon>
        <taxon>Insecta</taxon>
        <taxon>Pterygota</taxon>
        <taxon>Palaeoptera</taxon>
        <taxon>Odonata</taxon>
        <taxon>Epiprocta</taxon>
        <taxon>Anisoptera</taxon>
        <taxon>Libelluloidea</taxon>
        <taxon>Libellulidae</taxon>
        <taxon>Ladona</taxon>
    </lineage>
</organism>
<keyword evidence="3" id="KW-1185">Reference proteome</keyword>
<evidence type="ECO:0000256" key="1">
    <source>
        <dbReference type="SAM" id="MobiDB-lite"/>
    </source>
</evidence>
<evidence type="ECO:0000313" key="3">
    <source>
        <dbReference type="Proteomes" id="UP000792457"/>
    </source>
</evidence>
<feature type="compositionally biased region" description="Basic residues" evidence="1">
    <location>
        <begin position="85"/>
        <end position="99"/>
    </location>
</feature>
<sequence>MDDSNSDDSLDEFCSSYATFAKKTYEVAVERASKAKVDEEEDILLDGSFVDPEKVEPLISDISLDSSSIDSEKEKPRKNGNVVKGRGRQAKKKITKNKTKLTDEEDEEDSVLLSSGNDSTDSLMESVKNSASHLHSSSSHRIVNGQKGRLRSREKVAKETVTLDSSDEEIKSPEIKKRPCKESNELMSIKICWKYSEPIQKFQLRKAHLSPILAKGGIVGVLYSLSEELDITVQSVKQLQPDKEKREKVKCAAAEVTYLRIGIDIFPALSSPVLDWEQSMTPRQDITPLQLWEDQLTFSVPKVLESSHEEVPKVILPSRRIRNARQRNHNASWKAVARSLALSLMNLSYYPPSHSRSVPLSKVVMELLSCRIGNLFVPHEDLVFASGEWIQHVDLHLKQLSDAFREVYQQYKTCIALCDRLGHTLMLRQLFRIKEPLAGIFSESAARHDDGV</sequence>
<feature type="compositionally biased region" description="Low complexity" evidence="1">
    <location>
        <begin position="130"/>
        <end position="140"/>
    </location>
</feature>
<feature type="region of interest" description="Disordered" evidence="1">
    <location>
        <begin position="60"/>
        <end position="165"/>
    </location>
</feature>
<protein>
    <submittedName>
        <fullName evidence="2">Uncharacterized protein</fullName>
    </submittedName>
</protein>
<dbReference type="Proteomes" id="UP000792457">
    <property type="component" value="Unassembled WGS sequence"/>
</dbReference>
<feature type="compositionally biased region" description="Low complexity" evidence="1">
    <location>
        <begin position="60"/>
        <end position="69"/>
    </location>
</feature>
<name>A0A8K0K916_LADFU</name>
<comment type="caution">
    <text evidence="2">The sequence shown here is derived from an EMBL/GenBank/DDBJ whole genome shotgun (WGS) entry which is preliminary data.</text>
</comment>
<gene>
    <name evidence="2" type="ORF">J437_LFUL004538</name>
</gene>
<reference evidence="2" key="2">
    <citation type="submission" date="2017-10" db="EMBL/GenBank/DDBJ databases">
        <title>Ladona fulva Genome sequencing and assembly.</title>
        <authorList>
            <person name="Murali S."/>
            <person name="Richards S."/>
            <person name="Bandaranaike D."/>
            <person name="Bellair M."/>
            <person name="Blankenburg K."/>
            <person name="Chao H."/>
            <person name="Dinh H."/>
            <person name="Doddapaneni H."/>
            <person name="Dugan-Rocha S."/>
            <person name="Elkadiri S."/>
            <person name="Gnanaolivu R."/>
            <person name="Hernandez B."/>
            <person name="Skinner E."/>
            <person name="Javaid M."/>
            <person name="Lee S."/>
            <person name="Li M."/>
            <person name="Ming W."/>
            <person name="Munidasa M."/>
            <person name="Muniz J."/>
            <person name="Nguyen L."/>
            <person name="Hughes D."/>
            <person name="Osuji N."/>
            <person name="Pu L.-L."/>
            <person name="Puazo M."/>
            <person name="Qu C."/>
            <person name="Quiroz J."/>
            <person name="Raj R."/>
            <person name="Weissenberger G."/>
            <person name="Xin Y."/>
            <person name="Zou X."/>
            <person name="Han Y."/>
            <person name="Worley K."/>
            <person name="Muzny D."/>
            <person name="Gibbs R."/>
        </authorList>
    </citation>
    <scope>NUCLEOTIDE SEQUENCE</scope>
    <source>
        <strain evidence="2">Sampled in the wild</strain>
    </source>
</reference>
<dbReference type="AlphaFoldDB" id="A0A8K0K916"/>
<feature type="compositionally biased region" description="Polar residues" evidence="1">
    <location>
        <begin position="112"/>
        <end position="129"/>
    </location>
</feature>
<reference evidence="2" key="1">
    <citation type="submission" date="2013-04" db="EMBL/GenBank/DDBJ databases">
        <authorList>
            <person name="Qu J."/>
            <person name="Murali S.C."/>
            <person name="Bandaranaike D."/>
            <person name="Bellair M."/>
            <person name="Blankenburg K."/>
            <person name="Chao H."/>
            <person name="Dinh H."/>
            <person name="Doddapaneni H."/>
            <person name="Downs B."/>
            <person name="Dugan-Rocha S."/>
            <person name="Elkadiri S."/>
            <person name="Gnanaolivu R.D."/>
            <person name="Hernandez B."/>
            <person name="Javaid M."/>
            <person name="Jayaseelan J.C."/>
            <person name="Lee S."/>
            <person name="Li M."/>
            <person name="Ming W."/>
            <person name="Munidasa M."/>
            <person name="Muniz J."/>
            <person name="Nguyen L."/>
            <person name="Ongeri F."/>
            <person name="Osuji N."/>
            <person name="Pu L.-L."/>
            <person name="Puazo M."/>
            <person name="Qu C."/>
            <person name="Quiroz J."/>
            <person name="Raj R."/>
            <person name="Weissenberger G."/>
            <person name="Xin Y."/>
            <person name="Zou X."/>
            <person name="Han Y."/>
            <person name="Richards S."/>
            <person name="Worley K."/>
            <person name="Muzny D."/>
            <person name="Gibbs R."/>
        </authorList>
    </citation>
    <scope>NUCLEOTIDE SEQUENCE</scope>
    <source>
        <strain evidence="2">Sampled in the wild</strain>
    </source>
</reference>
<proteinExistence type="predicted"/>
<accession>A0A8K0K916</accession>
<dbReference type="EMBL" id="KZ308498">
    <property type="protein sequence ID" value="KAG8230626.1"/>
    <property type="molecule type" value="Genomic_DNA"/>
</dbReference>